<dbReference type="RefSeq" id="WP_409097873.1">
    <property type="nucleotide sequence ID" value="NZ_JBJVNE010000157.1"/>
</dbReference>
<evidence type="ECO:0000256" key="4">
    <source>
        <dbReference type="ARBA" id="ARBA00022827"/>
    </source>
</evidence>
<keyword evidence="5" id="KW-0560">Oxidoreductase</keyword>
<dbReference type="SUPFAM" id="SSF51905">
    <property type="entry name" value="FAD/NAD(P)-binding domain"/>
    <property type="match status" value="1"/>
</dbReference>
<keyword evidence="3" id="KW-0285">Flavoprotein</keyword>
<sequence>HYQGTTRMGTEDDATSVCDVDSQVWGVPGLFVAGNGVIPTATACNPTVTSVALAVRGARAIAASLA</sequence>
<dbReference type="InterPro" id="IPR051473">
    <property type="entry name" value="P2Ox-like"/>
</dbReference>
<evidence type="ECO:0000313" key="7">
    <source>
        <dbReference type="EMBL" id="MFM9653656.1"/>
    </source>
</evidence>
<evidence type="ECO:0000256" key="2">
    <source>
        <dbReference type="ARBA" id="ARBA00010790"/>
    </source>
</evidence>
<reference evidence="7 8" key="1">
    <citation type="submission" date="2024-12" db="EMBL/GenBank/DDBJ databases">
        <title>Forecasting of Potato common scab and diversities of Pathogenic streptomyces spp. in china.</title>
        <authorList>
            <person name="Handique U."/>
            <person name="Wu J."/>
        </authorList>
    </citation>
    <scope>NUCLEOTIDE SEQUENCE [LARGE SCALE GENOMIC DNA]</scope>
    <source>
        <strain evidence="7 8">ZRIMU1585</strain>
    </source>
</reference>
<dbReference type="PANTHER" id="PTHR42784">
    <property type="entry name" value="PYRANOSE 2-OXIDASE"/>
    <property type="match status" value="1"/>
</dbReference>
<dbReference type="Pfam" id="PF05199">
    <property type="entry name" value="GMC_oxred_C"/>
    <property type="match status" value="1"/>
</dbReference>
<name>A0ABW9IZ12_STRGJ</name>
<evidence type="ECO:0000256" key="5">
    <source>
        <dbReference type="ARBA" id="ARBA00023002"/>
    </source>
</evidence>
<dbReference type="InterPro" id="IPR036188">
    <property type="entry name" value="FAD/NAD-bd_sf"/>
</dbReference>
<dbReference type="InterPro" id="IPR007867">
    <property type="entry name" value="GMC_OxRtase_C"/>
</dbReference>
<organism evidence="7 8">
    <name type="scientific">Streptomyces galilaeus</name>
    <dbReference type="NCBI Taxonomy" id="33899"/>
    <lineage>
        <taxon>Bacteria</taxon>
        <taxon>Bacillati</taxon>
        <taxon>Actinomycetota</taxon>
        <taxon>Actinomycetes</taxon>
        <taxon>Kitasatosporales</taxon>
        <taxon>Streptomycetaceae</taxon>
        <taxon>Streptomyces</taxon>
    </lineage>
</organism>
<dbReference type="Proteomes" id="UP001631993">
    <property type="component" value="Unassembled WGS sequence"/>
</dbReference>
<evidence type="ECO:0000259" key="6">
    <source>
        <dbReference type="Pfam" id="PF05199"/>
    </source>
</evidence>
<keyword evidence="8" id="KW-1185">Reference proteome</keyword>
<comment type="caution">
    <text evidence="7">The sequence shown here is derived from an EMBL/GenBank/DDBJ whole genome shotgun (WGS) entry which is preliminary data.</text>
</comment>
<comment type="similarity">
    <text evidence="2">Belongs to the GMC oxidoreductase family.</text>
</comment>
<proteinExistence type="inferred from homology"/>
<comment type="cofactor">
    <cofactor evidence="1">
        <name>FAD</name>
        <dbReference type="ChEBI" id="CHEBI:57692"/>
    </cofactor>
</comment>
<dbReference type="EMBL" id="JBJVNE010000157">
    <property type="protein sequence ID" value="MFM9653656.1"/>
    <property type="molecule type" value="Genomic_DNA"/>
</dbReference>
<dbReference type="Gene3D" id="3.50.50.60">
    <property type="entry name" value="FAD/NAD(P)-binding domain"/>
    <property type="match status" value="1"/>
</dbReference>
<keyword evidence="4" id="KW-0274">FAD</keyword>
<evidence type="ECO:0000256" key="1">
    <source>
        <dbReference type="ARBA" id="ARBA00001974"/>
    </source>
</evidence>
<feature type="domain" description="Glucose-methanol-choline oxidoreductase C-terminal" evidence="6">
    <location>
        <begin position="1"/>
        <end position="54"/>
    </location>
</feature>
<protein>
    <submittedName>
        <fullName evidence="7">GMC oxidoreductase</fullName>
    </submittedName>
</protein>
<gene>
    <name evidence="7" type="ORF">ACKI1S_47295</name>
</gene>
<dbReference type="PANTHER" id="PTHR42784:SF1">
    <property type="entry name" value="PYRANOSE 2-OXIDASE"/>
    <property type="match status" value="1"/>
</dbReference>
<evidence type="ECO:0000313" key="8">
    <source>
        <dbReference type="Proteomes" id="UP001631993"/>
    </source>
</evidence>
<accession>A0ABW9IZ12</accession>
<evidence type="ECO:0000256" key="3">
    <source>
        <dbReference type="ARBA" id="ARBA00022630"/>
    </source>
</evidence>
<feature type="non-terminal residue" evidence="7">
    <location>
        <position position="1"/>
    </location>
</feature>